<accession>A0A1M6UPP7</accession>
<dbReference type="EMBL" id="FRAM01000006">
    <property type="protein sequence ID" value="SHK71133.1"/>
    <property type="molecule type" value="Genomic_DNA"/>
</dbReference>
<dbReference type="Proteomes" id="UP000184498">
    <property type="component" value="Unassembled WGS sequence"/>
</dbReference>
<evidence type="ECO:0000313" key="2">
    <source>
        <dbReference type="Proteomes" id="UP000184498"/>
    </source>
</evidence>
<dbReference type="OrthoDB" id="2989458at2"/>
<keyword evidence="2" id="KW-1185">Reference proteome</keyword>
<sequence>MNEDRTSKKLLQLLENDLAVRARLVNENNLTGVYHPEMEEVHKDNADELRQIIKEIGFPGISKVGKEASEAACLIIQHSIAEPAFMKACYQLMLENESDINKKYLAYLHDCILYFEGMPQRYGTQLNSDGTIYPVIDVEQLNDLRLQYGLTPVSQEDMGHILPTEDIEWLEAQNSGYTQWRNKVGWKSRP</sequence>
<gene>
    <name evidence="1" type="ORF">SAMN05444371_3401</name>
</gene>
<dbReference type="Pfam" id="PF20329">
    <property type="entry name" value="DUF6624"/>
    <property type="match status" value="1"/>
</dbReference>
<dbReference type="AlphaFoldDB" id="A0A1M6UPP7"/>
<dbReference type="InterPro" id="IPR046732">
    <property type="entry name" value="DUF6624"/>
</dbReference>
<dbReference type="RefSeq" id="WP_073000390.1">
    <property type="nucleotide sequence ID" value="NZ_FRAM01000006.1"/>
</dbReference>
<organism evidence="1 2">
    <name type="scientific">Epilithonimonas mollis</name>
    <dbReference type="NCBI Taxonomy" id="216903"/>
    <lineage>
        <taxon>Bacteria</taxon>
        <taxon>Pseudomonadati</taxon>
        <taxon>Bacteroidota</taxon>
        <taxon>Flavobacteriia</taxon>
        <taxon>Flavobacteriales</taxon>
        <taxon>Weeksellaceae</taxon>
        <taxon>Chryseobacterium group</taxon>
        <taxon>Epilithonimonas</taxon>
    </lineage>
</organism>
<reference evidence="2" key="1">
    <citation type="submission" date="2016-11" db="EMBL/GenBank/DDBJ databases">
        <authorList>
            <person name="Varghese N."/>
            <person name="Submissions S."/>
        </authorList>
    </citation>
    <scope>NUCLEOTIDE SEQUENCE [LARGE SCALE GENOMIC DNA]</scope>
    <source>
        <strain evidence="2">DSM 18016</strain>
    </source>
</reference>
<evidence type="ECO:0000313" key="1">
    <source>
        <dbReference type="EMBL" id="SHK71133.1"/>
    </source>
</evidence>
<proteinExistence type="predicted"/>
<name>A0A1M6UPP7_9FLAO</name>
<protein>
    <submittedName>
        <fullName evidence="1">Uncharacterized protein</fullName>
    </submittedName>
</protein>